<name>A0ABV2FAL8_9BACL</name>
<proteinExistence type="predicted"/>
<evidence type="ECO:0000313" key="1">
    <source>
        <dbReference type="EMBL" id="MET3548799.1"/>
    </source>
</evidence>
<organism evidence="1 2">
    <name type="scientific">Paenibacillus favisporus</name>
    <dbReference type="NCBI Taxonomy" id="221028"/>
    <lineage>
        <taxon>Bacteria</taxon>
        <taxon>Bacillati</taxon>
        <taxon>Bacillota</taxon>
        <taxon>Bacilli</taxon>
        <taxon>Bacillales</taxon>
        <taxon>Paenibacillaceae</taxon>
        <taxon>Paenibacillus</taxon>
    </lineage>
</organism>
<dbReference type="EMBL" id="JBEPLV010000007">
    <property type="protein sequence ID" value="MET3548799.1"/>
    <property type="molecule type" value="Genomic_DNA"/>
</dbReference>
<accession>A0ABV2FAL8</accession>
<reference evidence="1 2" key="1">
    <citation type="submission" date="2024-06" db="EMBL/GenBank/DDBJ databases">
        <title>Genomic Encyclopedia of Type Strains, Phase IV (KMG-IV): sequencing the most valuable type-strain genomes for metagenomic binning, comparative biology and taxonomic classification.</title>
        <authorList>
            <person name="Goeker M."/>
        </authorList>
    </citation>
    <scope>NUCLEOTIDE SEQUENCE [LARGE SCALE GENOMIC DNA]</scope>
    <source>
        <strain evidence="1 2">DSM 17253</strain>
    </source>
</reference>
<evidence type="ECO:0000313" key="2">
    <source>
        <dbReference type="Proteomes" id="UP001549098"/>
    </source>
</evidence>
<comment type="caution">
    <text evidence="1">The sequence shown here is derived from an EMBL/GenBank/DDBJ whole genome shotgun (WGS) entry which is preliminary data.</text>
</comment>
<protein>
    <submittedName>
        <fullName evidence="1">Uncharacterized protein</fullName>
    </submittedName>
</protein>
<keyword evidence="2" id="KW-1185">Reference proteome</keyword>
<sequence>MPGEPFMVIGDLYNRIFVSQSSHLELKVDYSIWNQIFANLPKDYRLPDIEVLLLDKPL</sequence>
<dbReference type="RefSeq" id="WP_354501394.1">
    <property type="nucleotide sequence ID" value="NZ_JBEPLV010000007.1"/>
</dbReference>
<dbReference type="Proteomes" id="UP001549098">
    <property type="component" value="Unassembled WGS sequence"/>
</dbReference>
<gene>
    <name evidence="1" type="ORF">ABID47_005431</name>
</gene>